<accession>A0AAV9Q2P3</accession>
<dbReference type="EMBL" id="JAXLQG010000015">
    <property type="protein sequence ID" value="KAK5532390.1"/>
    <property type="molecule type" value="Genomic_DNA"/>
</dbReference>
<organism evidence="2 3">
    <name type="scientific">Vermiconidia calcicola</name>
    <dbReference type="NCBI Taxonomy" id="1690605"/>
    <lineage>
        <taxon>Eukaryota</taxon>
        <taxon>Fungi</taxon>
        <taxon>Dikarya</taxon>
        <taxon>Ascomycota</taxon>
        <taxon>Pezizomycotina</taxon>
        <taxon>Dothideomycetes</taxon>
        <taxon>Dothideomycetidae</taxon>
        <taxon>Mycosphaerellales</taxon>
        <taxon>Extremaceae</taxon>
        <taxon>Vermiconidia</taxon>
    </lineage>
</organism>
<proteinExistence type="predicted"/>
<comment type="caution">
    <text evidence="2">The sequence shown here is derived from an EMBL/GenBank/DDBJ whole genome shotgun (WGS) entry which is preliminary data.</text>
</comment>
<dbReference type="Proteomes" id="UP001345827">
    <property type="component" value="Unassembled WGS sequence"/>
</dbReference>
<feature type="compositionally biased region" description="Low complexity" evidence="1">
    <location>
        <begin position="332"/>
        <end position="350"/>
    </location>
</feature>
<feature type="region of interest" description="Disordered" evidence="1">
    <location>
        <begin position="311"/>
        <end position="360"/>
    </location>
</feature>
<evidence type="ECO:0000313" key="3">
    <source>
        <dbReference type="Proteomes" id="UP001345827"/>
    </source>
</evidence>
<name>A0AAV9Q2P3_9PEZI</name>
<reference evidence="2 3" key="1">
    <citation type="submission" date="2023-06" db="EMBL/GenBank/DDBJ databases">
        <title>Black Yeasts Isolated from many extreme environments.</title>
        <authorList>
            <person name="Coleine C."/>
            <person name="Stajich J.E."/>
            <person name="Selbmann L."/>
        </authorList>
    </citation>
    <scope>NUCLEOTIDE SEQUENCE [LARGE SCALE GENOMIC DNA]</scope>
    <source>
        <strain evidence="2 3">CCFEE 5887</strain>
    </source>
</reference>
<sequence>MQSKLLFAGLMNGPHITNTNDELSPPEYYLELTLQEIRERMLECQVQGTPVDSGLLRSIQCLALAEWICRRYDAATIHVQAAKKLFPQANFGHPSDAFAREGIVNIDNLICIETGRLPEFPVMHDPGPLKMSRMALIRDEVGALAVGQVNHATHPHSPVQDATRPTSAFVPHQVDILADASTTLACTLGSGFERGLAADAVHPLLAPVLRDILDVLTVAKYVWRTPNATERDADWMCKRARALVHRLLLLRANPFFSEQTISARKVEVLRIALLLVLTRCTNRVAFRSAQPNMRRLQHALHGIDKDWSTNKTTSWGTEAEMTGSSCQLQPESPASTPSWDSSSSSSSPSPLNAPFGRPLRDPQSKQYDQNALLLWALMTGHFNAQGEPEESWFLERAVYVAETHLGILDYDGLVDFMSQYFYSKTRQQHSLTIVALHLS</sequence>
<evidence type="ECO:0000256" key="1">
    <source>
        <dbReference type="SAM" id="MobiDB-lite"/>
    </source>
</evidence>
<protein>
    <submittedName>
        <fullName evidence="2">Uncharacterized protein</fullName>
    </submittedName>
</protein>
<feature type="compositionally biased region" description="Polar residues" evidence="1">
    <location>
        <begin position="311"/>
        <end position="330"/>
    </location>
</feature>
<keyword evidence="3" id="KW-1185">Reference proteome</keyword>
<dbReference type="AlphaFoldDB" id="A0AAV9Q2P3"/>
<evidence type="ECO:0000313" key="2">
    <source>
        <dbReference type="EMBL" id="KAK5532390.1"/>
    </source>
</evidence>
<gene>
    <name evidence="2" type="ORF">LTR25_007923</name>
</gene>